<comment type="similarity">
    <text evidence="1">Belongs to the Gfo/Idh/MocA family.</text>
</comment>
<dbReference type="OrthoDB" id="9795543at2"/>
<dbReference type="SUPFAM" id="SSF51735">
    <property type="entry name" value="NAD(P)-binding Rossmann-fold domains"/>
    <property type="match status" value="1"/>
</dbReference>
<evidence type="ECO:0000259" key="3">
    <source>
        <dbReference type="Pfam" id="PF02894"/>
    </source>
</evidence>
<sequence length="340" mass="38322">MSTNKCYRIGIVGAGNVTRMHLDGLKKNENRVKVTAICDPNSETLKERADFYNIEQRYTNLDDFIENSQVEVAIVCTPSVIRKEVIFPLIEAGIPIFCEKPFTETLKEAIEIDHMAKKYNVPISINQNFRSHYPFHFIRNLIAENQIGAITAVHFRDIFYRQDQGWRTQCERNSMSVMGVHWFDGFRLILNSEAKSLVCQTHSSPNVQCVGDTDASVQILFQNGVTVSYMQSFSSSYGSNQLIIIGTSGTIVADYNDISLFEVGAKNPVKTWKDPQGGQDLKADSAFNGLNELLLSIENNENASNSCEDNLRTISLLEAAYISSQEQRMVYFKPDGILEN</sequence>
<dbReference type="SUPFAM" id="SSF55347">
    <property type="entry name" value="Glyceraldehyde-3-phosphate dehydrogenase-like, C-terminal domain"/>
    <property type="match status" value="1"/>
</dbReference>
<evidence type="ECO:0008006" key="6">
    <source>
        <dbReference type="Google" id="ProtNLM"/>
    </source>
</evidence>
<evidence type="ECO:0000256" key="1">
    <source>
        <dbReference type="ARBA" id="ARBA00010928"/>
    </source>
</evidence>
<dbReference type="AlphaFoldDB" id="A0A162ENP3"/>
<dbReference type="Gene3D" id="3.30.360.10">
    <property type="entry name" value="Dihydrodipicolinate Reductase, domain 2"/>
    <property type="match status" value="1"/>
</dbReference>
<dbReference type="Gene3D" id="3.40.50.720">
    <property type="entry name" value="NAD(P)-binding Rossmann-like Domain"/>
    <property type="match status" value="1"/>
</dbReference>
<dbReference type="Pfam" id="PF01408">
    <property type="entry name" value="GFO_IDH_MocA"/>
    <property type="match status" value="1"/>
</dbReference>
<dbReference type="InterPro" id="IPR004104">
    <property type="entry name" value="Gfo/Idh/MocA-like_OxRdtase_C"/>
</dbReference>
<feature type="domain" description="Gfo/Idh/MocA-like oxidoreductase N-terminal" evidence="2">
    <location>
        <begin position="8"/>
        <end position="126"/>
    </location>
</feature>
<dbReference type="Pfam" id="PF02894">
    <property type="entry name" value="GFO_IDH_MocA_C"/>
    <property type="match status" value="1"/>
</dbReference>
<dbReference type="RefSeq" id="WP_061947894.1">
    <property type="nucleotide sequence ID" value="NZ_LTAO01000007.1"/>
</dbReference>
<organism evidence="4 5">
    <name type="scientific">Alkalihalobacillus trypoxylicola</name>
    <dbReference type="NCBI Taxonomy" id="519424"/>
    <lineage>
        <taxon>Bacteria</taxon>
        <taxon>Bacillati</taxon>
        <taxon>Bacillota</taxon>
        <taxon>Bacilli</taxon>
        <taxon>Bacillales</taxon>
        <taxon>Bacillaceae</taxon>
        <taxon>Alkalihalobacillus</taxon>
    </lineage>
</organism>
<evidence type="ECO:0000313" key="5">
    <source>
        <dbReference type="Proteomes" id="UP000075806"/>
    </source>
</evidence>
<name>A0A162ENP3_9BACI</name>
<dbReference type="EMBL" id="LTAO01000007">
    <property type="protein sequence ID" value="KYG33353.1"/>
    <property type="molecule type" value="Genomic_DNA"/>
</dbReference>
<dbReference type="InterPro" id="IPR051450">
    <property type="entry name" value="Gfo/Idh/MocA_Oxidoreductases"/>
</dbReference>
<dbReference type="STRING" id="519424.AZF04_16705"/>
<dbReference type="InterPro" id="IPR036291">
    <property type="entry name" value="NAD(P)-bd_dom_sf"/>
</dbReference>
<accession>A0A162ENP3</accession>
<dbReference type="Proteomes" id="UP000075806">
    <property type="component" value="Unassembled WGS sequence"/>
</dbReference>
<protein>
    <recommendedName>
        <fullName evidence="6">Oxidoreductase</fullName>
    </recommendedName>
</protein>
<dbReference type="PANTHER" id="PTHR43377:SF1">
    <property type="entry name" value="BILIVERDIN REDUCTASE A"/>
    <property type="match status" value="1"/>
</dbReference>
<gene>
    <name evidence="4" type="ORF">AZF04_16705</name>
</gene>
<dbReference type="InterPro" id="IPR000683">
    <property type="entry name" value="Gfo/Idh/MocA-like_OxRdtase_N"/>
</dbReference>
<evidence type="ECO:0000259" key="2">
    <source>
        <dbReference type="Pfam" id="PF01408"/>
    </source>
</evidence>
<keyword evidence="5" id="KW-1185">Reference proteome</keyword>
<dbReference type="PANTHER" id="PTHR43377">
    <property type="entry name" value="BILIVERDIN REDUCTASE A"/>
    <property type="match status" value="1"/>
</dbReference>
<feature type="domain" description="Gfo/Idh/MocA-like oxidoreductase C-terminal" evidence="3">
    <location>
        <begin position="139"/>
        <end position="330"/>
    </location>
</feature>
<dbReference type="GO" id="GO:0000166">
    <property type="term" value="F:nucleotide binding"/>
    <property type="evidence" value="ECO:0007669"/>
    <property type="project" value="InterPro"/>
</dbReference>
<comment type="caution">
    <text evidence="4">The sequence shown here is derived from an EMBL/GenBank/DDBJ whole genome shotgun (WGS) entry which is preliminary data.</text>
</comment>
<proteinExistence type="inferred from homology"/>
<reference evidence="4" key="1">
    <citation type="submission" date="2016-02" db="EMBL/GenBank/DDBJ databases">
        <title>Genome sequence of Bacillus trypoxylicola KCTC 13244(T).</title>
        <authorList>
            <person name="Jeong H."/>
            <person name="Park S.-H."/>
            <person name="Choi S.-K."/>
        </authorList>
    </citation>
    <scope>NUCLEOTIDE SEQUENCE [LARGE SCALE GENOMIC DNA]</scope>
    <source>
        <strain evidence="4">KCTC 13244</strain>
    </source>
</reference>
<evidence type="ECO:0000313" key="4">
    <source>
        <dbReference type="EMBL" id="KYG33353.1"/>
    </source>
</evidence>